<feature type="domain" description="Membrane iron-sulfur containing protein FtrD-like" evidence="2">
    <location>
        <begin position="48"/>
        <end position="148"/>
    </location>
</feature>
<dbReference type="RefSeq" id="WP_011791364.1">
    <property type="nucleotide sequence ID" value="NC_008751.1"/>
</dbReference>
<evidence type="ECO:0000259" key="2">
    <source>
        <dbReference type="Pfam" id="PF10080"/>
    </source>
</evidence>
<proteinExistence type="predicted"/>
<gene>
    <name evidence="3" type="ordered locus">Dvul_0068</name>
</gene>
<dbReference type="HOGENOM" id="CLU_120865_1_0_7"/>
<dbReference type="AlphaFoldDB" id="A0A0H3A3J6"/>
<dbReference type="InterPro" id="IPR018758">
    <property type="entry name" value="FtrD-like"/>
</dbReference>
<protein>
    <recommendedName>
        <fullName evidence="2">Membrane iron-sulfur containing protein FtrD-like domain-containing protein</fullName>
    </recommendedName>
</protein>
<feature type="signal peptide" evidence="1">
    <location>
        <begin position="1"/>
        <end position="21"/>
    </location>
</feature>
<reference evidence="4" key="1">
    <citation type="journal article" date="2009" name="Environ. Microbiol.">
        <title>Contribution of mobile genetic elements to Desulfovibrio vulgaris genome plasticity.</title>
        <authorList>
            <person name="Walker C.B."/>
            <person name="Stolyar S."/>
            <person name="Chivian D."/>
            <person name="Pinel N."/>
            <person name="Gabster J.A."/>
            <person name="Dehal P.S."/>
            <person name="He Z."/>
            <person name="Yang Z.K."/>
            <person name="Yen H.C."/>
            <person name="Zhou J."/>
            <person name="Wall J.D."/>
            <person name="Hazen T.C."/>
            <person name="Arkin A.P."/>
            <person name="Stahl D.A."/>
        </authorList>
    </citation>
    <scope>NUCLEOTIDE SEQUENCE [LARGE SCALE GENOMIC DNA]</scope>
    <source>
        <strain evidence="4">DP4</strain>
    </source>
</reference>
<dbReference type="Pfam" id="PF10080">
    <property type="entry name" value="FtrD-like"/>
    <property type="match status" value="1"/>
</dbReference>
<name>A0A0H3A3J6_NITV4</name>
<evidence type="ECO:0000256" key="1">
    <source>
        <dbReference type="SAM" id="SignalP"/>
    </source>
</evidence>
<keyword evidence="1" id="KW-0732">Signal</keyword>
<sequence length="152" mass="16437" precursor="true">MVRFMALTAAFLLTFVTTAHAFLGFGGKYERVRAEGGIVSVSATDASTGKATFYRYEAKGGEVRFFLVKSPDGRLRAALDACDVCFHAGKGYEQKGDRMRCVNCGMEFHVNRIGDVKGGCNPHPLPFAVEGDTVRIAAADLEAGTRYFPAGR</sequence>
<evidence type="ECO:0000313" key="4">
    <source>
        <dbReference type="Proteomes" id="UP000009173"/>
    </source>
</evidence>
<dbReference type="KEGG" id="dvl:Dvul_0068"/>
<dbReference type="EMBL" id="CP000527">
    <property type="protein sequence ID" value="ABM27092.1"/>
    <property type="molecule type" value="Genomic_DNA"/>
</dbReference>
<organism evidence="3 4">
    <name type="scientific">Nitratidesulfovibrio vulgaris (strain DP4)</name>
    <name type="common">Desulfovibrio vulgaris</name>
    <dbReference type="NCBI Taxonomy" id="391774"/>
    <lineage>
        <taxon>Bacteria</taxon>
        <taxon>Pseudomonadati</taxon>
        <taxon>Thermodesulfobacteriota</taxon>
        <taxon>Desulfovibrionia</taxon>
        <taxon>Desulfovibrionales</taxon>
        <taxon>Desulfovibrionaceae</taxon>
        <taxon>Nitratidesulfovibrio</taxon>
    </lineage>
</organism>
<dbReference type="Proteomes" id="UP000009173">
    <property type="component" value="Chromosome"/>
</dbReference>
<feature type="chain" id="PRO_5002604044" description="Membrane iron-sulfur containing protein FtrD-like domain-containing protein" evidence="1">
    <location>
        <begin position="22"/>
        <end position="152"/>
    </location>
</feature>
<evidence type="ECO:0000313" key="3">
    <source>
        <dbReference type="EMBL" id="ABM27092.1"/>
    </source>
</evidence>
<accession>A0A0H3A3J6</accession>